<comment type="caution">
    <text evidence="2">The sequence shown here is derived from an EMBL/GenBank/DDBJ whole genome shotgun (WGS) entry which is preliminary data.</text>
</comment>
<feature type="domain" description="Helitron helicase-like" evidence="1">
    <location>
        <begin position="116"/>
        <end position="236"/>
    </location>
</feature>
<dbReference type="InterPro" id="IPR025476">
    <property type="entry name" value="Helitron_helicase-like"/>
</dbReference>
<dbReference type="EMBL" id="BEXD01003657">
    <property type="protein sequence ID" value="GBC01665.1"/>
    <property type="molecule type" value="Genomic_DNA"/>
</dbReference>
<organism evidence="2 3">
    <name type="scientific">Rhizophagus clarus</name>
    <dbReference type="NCBI Taxonomy" id="94130"/>
    <lineage>
        <taxon>Eukaryota</taxon>
        <taxon>Fungi</taxon>
        <taxon>Fungi incertae sedis</taxon>
        <taxon>Mucoromycota</taxon>
        <taxon>Glomeromycotina</taxon>
        <taxon>Glomeromycetes</taxon>
        <taxon>Glomerales</taxon>
        <taxon>Glomeraceae</taxon>
        <taxon>Rhizophagus</taxon>
    </lineage>
</organism>
<evidence type="ECO:0000259" key="1">
    <source>
        <dbReference type="Pfam" id="PF14214"/>
    </source>
</evidence>
<dbReference type="Proteomes" id="UP000247702">
    <property type="component" value="Unassembled WGS sequence"/>
</dbReference>
<dbReference type="PANTHER" id="PTHR45786">
    <property type="entry name" value="DNA BINDING PROTEIN-LIKE"/>
    <property type="match status" value="1"/>
</dbReference>
<dbReference type="Pfam" id="PF14214">
    <property type="entry name" value="Helitron_like_N"/>
    <property type="match status" value="1"/>
</dbReference>
<dbReference type="STRING" id="94130.A0A2Z6RTR1"/>
<protein>
    <recommendedName>
        <fullName evidence="1">Helitron helicase-like domain-containing protein</fullName>
    </recommendedName>
</protein>
<keyword evidence="3" id="KW-1185">Reference proteome</keyword>
<dbReference type="PANTHER" id="PTHR45786:SF74">
    <property type="entry name" value="ATP-DEPENDENT DNA HELICASE"/>
    <property type="match status" value="1"/>
</dbReference>
<name>A0A2Z6RTR1_9GLOM</name>
<gene>
    <name evidence="2" type="ORF">RclHR1_04290001</name>
</gene>
<reference evidence="2 3" key="1">
    <citation type="submission" date="2017-11" db="EMBL/GenBank/DDBJ databases">
        <title>The genome of Rhizophagus clarus HR1 reveals common genetic basis of auxotrophy among arbuscular mycorrhizal fungi.</title>
        <authorList>
            <person name="Kobayashi Y."/>
        </authorList>
    </citation>
    <scope>NUCLEOTIDE SEQUENCE [LARGE SCALE GENOMIC DNA]</scope>
    <source>
        <strain evidence="2 3">HR1</strain>
    </source>
</reference>
<accession>A0A2Z6RTR1</accession>
<proteinExistence type="predicted"/>
<sequence length="424" mass="48820">MNIISPLSPAPQYLHSLLTTNDPITNEPYVNQIRAYNQVLAFTSLGANIDENLANAKDGIYTFRIQGAFIFRANEIEPESDLMEIDENETAQITENESENGSDNEVYRLQVRNLNKITSILHLSGRLFQQYLVDQYAKWESNNLRWYRENQKHLRTEIYSGLQDIISEEDINTGNIGKKVILSSSFTGSVRYSMAIVREFGKHDLFITFTCNLKWPEITNELLPNQQASDCPDLVSNDIVICHHCNLMILASENKPKTPEDFDKLVCAEIPDRNLQPLLFETVNKNMVHGSCGVLNSQSPCMINGKCSKNYHHEFVLTTSINKYGYPLYRRRNNGHTITKGYDRVIVSIKNSNDEIEKYLNARYDSASEACWRLFNFGLQERSHKVERLPVYLPNQQSVIFQKNENVHIILEKSSHTKLTCYFE</sequence>
<evidence type="ECO:0000313" key="3">
    <source>
        <dbReference type="Proteomes" id="UP000247702"/>
    </source>
</evidence>
<dbReference type="AlphaFoldDB" id="A0A2Z6RTR1"/>
<evidence type="ECO:0000313" key="2">
    <source>
        <dbReference type="EMBL" id="GBC01665.1"/>
    </source>
</evidence>